<evidence type="ECO:0000256" key="1">
    <source>
        <dbReference type="SAM" id="MobiDB-lite"/>
    </source>
</evidence>
<organism evidence="2 3">
    <name type="scientific">Dibothriocephalus latus</name>
    <name type="common">Fish tapeworm</name>
    <name type="synonym">Diphyllobothrium latum</name>
    <dbReference type="NCBI Taxonomy" id="60516"/>
    <lineage>
        <taxon>Eukaryota</taxon>
        <taxon>Metazoa</taxon>
        <taxon>Spiralia</taxon>
        <taxon>Lophotrochozoa</taxon>
        <taxon>Platyhelminthes</taxon>
        <taxon>Cestoda</taxon>
        <taxon>Eucestoda</taxon>
        <taxon>Diphyllobothriidea</taxon>
        <taxon>Diphyllobothriidae</taxon>
        <taxon>Dibothriocephalus</taxon>
    </lineage>
</organism>
<evidence type="ECO:0000313" key="3">
    <source>
        <dbReference type="Proteomes" id="UP000281553"/>
    </source>
</evidence>
<dbReference type="EMBL" id="UYRU01084784">
    <property type="protein sequence ID" value="VDN34135.1"/>
    <property type="molecule type" value="Genomic_DNA"/>
</dbReference>
<feature type="region of interest" description="Disordered" evidence="1">
    <location>
        <begin position="1"/>
        <end position="23"/>
    </location>
</feature>
<accession>A0A3P7MWG9</accession>
<sequence>MGTSVEPSDFRESENVTEAQGPTPVVSSMFATLTISAQLTEQKPELEDITTSTICMQIGLVGNLSTSSFEISHDIGPLVESTGVTSPESTEEAAILYSVPGTPTMPMHSTENSVSLQSDGATPSIVDERTETTGIVSAGPVKFSDATGSTVESIYTLIWVDANETISPPHWRHRETSDRDPSIQ</sequence>
<dbReference type="Proteomes" id="UP000281553">
    <property type="component" value="Unassembled WGS sequence"/>
</dbReference>
<evidence type="ECO:0000313" key="2">
    <source>
        <dbReference type="EMBL" id="VDN34135.1"/>
    </source>
</evidence>
<reference evidence="2 3" key="1">
    <citation type="submission" date="2018-11" db="EMBL/GenBank/DDBJ databases">
        <authorList>
            <consortium name="Pathogen Informatics"/>
        </authorList>
    </citation>
    <scope>NUCLEOTIDE SEQUENCE [LARGE SCALE GENOMIC DNA]</scope>
</reference>
<name>A0A3P7MWG9_DIBLA</name>
<keyword evidence="3" id="KW-1185">Reference proteome</keyword>
<dbReference type="AlphaFoldDB" id="A0A3P7MWG9"/>
<gene>
    <name evidence="2" type="ORF">DILT_LOCUS16432</name>
</gene>
<protein>
    <submittedName>
        <fullName evidence="2">Uncharacterized protein</fullName>
    </submittedName>
</protein>
<proteinExistence type="predicted"/>
<dbReference type="OrthoDB" id="10675572at2759"/>